<gene>
    <name evidence="6" type="ORF">HHL22_00745</name>
</gene>
<dbReference type="PANTHER" id="PTHR42887:SF1">
    <property type="entry name" value="BLR3961 PROTEIN"/>
    <property type="match status" value="1"/>
</dbReference>
<dbReference type="Gene3D" id="1.10.8.260">
    <property type="entry name" value="HI0933 insert domain-like"/>
    <property type="match status" value="1"/>
</dbReference>
<dbReference type="RefSeq" id="WP_169529067.1">
    <property type="nucleotide sequence ID" value="NZ_JABBGH010000001.1"/>
</dbReference>
<dbReference type="PANTHER" id="PTHR42887">
    <property type="entry name" value="OS12G0638800 PROTEIN"/>
    <property type="match status" value="1"/>
</dbReference>
<dbReference type="Proteomes" id="UP000559626">
    <property type="component" value="Unassembled WGS sequence"/>
</dbReference>
<sequence length="451" mass="47282">MGARVRAPPLGRCRRVALGRAPGREEAAGYFWGVLPAATVAATAGAAPLVAVVGGGPAGLLAAQRLAEAGCRVQVFEQKATLGRKFLVAGHGGFNLTHSEALGPFATRYGAQAPFFAPVLAHFSPQELRRWAADLGIATFVGSSGRVFPEGQHKPADLLRAWLRRLVELGVETYPRHRWLGWAGAAGLRLLNEKTQQEFTVAPAATVLALGGASWPQTGSDGRWVPLLAELGAASMPFAPANCGAEVAWSAFFQEKVGRAPLKNVALSCNGHTVRGEILLTDYGLEGTPVYALTPQVRAALAAGRPAWLHLNLKPDLPLSELQQRLARRKPGASLASFLAESLKLKSPVPTLLRELTGPTPPDLAAALTALPVPVAGLRPLAEAISSAGGLGFAAVDAHLMLRQRPGTFVAGEMLDWEAPTGGYLLQGCFSTGAWAAAGVLAWLNSGEQVN</sequence>
<keyword evidence="2" id="KW-0285">Flavoprotein</keyword>
<comment type="caution">
    <text evidence="6">The sequence shown here is derived from an EMBL/GenBank/DDBJ whole genome shotgun (WGS) entry which is preliminary data.</text>
</comment>
<dbReference type="SUPFAM" id="SSF160996">
    <property type="entry name" value="HI0933 insert domain-like"/>
    <property type="match status" value="1"/>
</dbReference>
<dbReference type="SUPFAM" id="SSF51905">
    <property type="entry name" value="FAD/NAD(P)-binding domain"/>
    <property type="match status" value="1"/>
</dbReference>
<dbReference type="Gene3D" id="2.40.30.10">
    <property type="entry name" value="Translation factors"/>
    <property type="match status" value="1"/>
</dbReference>
<evidence type="ECO:0000259" key="5">
    <source>
        <dbReference type="Pfam" id="PF22780"/>
    </source>
</evidence>
<comment type="cofactor">
    <cofactor evidence="1">
        <name>FAD</name>
        <dbReference type="ChEBI" id="CHEBI:57692"/>
    </cofactor>
</comment>
<dbReference type="InterPro" id="IPR055178">
    <property type="entry name" value="RsdA/BaiN/AoA(So)-like_dom"/>
</dbReference>
<evidence type="ECO:0000313" key="7">
    <source>
        <dbReference type="Proteomes" id="UP000559626"/>
    </source>
</evidence>
<dbReference type="InterPro" id="IPR004792">
    <property type="entry name" value="BaiN-like"/>
</dbReference>
<dbReference type="Gene3D" id="3.50.50.60">
    <property type="entry name" value="FAD/NAD(P)-binding domain"/>
    <property type="match status" value="1"/>
</dbReference>
<dbReference type="InterPro" id="IPR036188">
    <property type="entry name" value="FAD/NAD-bd_sf"/>
</dbReference>
<dbReference type="Pfam" id="PF03486">
    <property type="entry name" value="HI0933_like"/>
    <property type="match status" value="1"/>
</dbReference>
<keyword evidence="7" id="KW-1185">Reference proteome</keyword>
<dbReference type="EMBL" id="JABBGH010000001">
    <property type="protein sequence ID" value="NML63725.1"/>
    <property type="molecule type" value="Genomic_DNA"/>
</dbReference>
<keyword evidence="3" id="KW-0274">FAD</keyword>
<protein>
    <submittedName>
        <fullName evidence="6">TIGR03862 family flavoprotein</fullName>
    </submittedName>
</protein>
<dbReference type="Pfam" id="PF22780">
    <property type="entry name" value="HI0933_like_1st"/>
    <property type="match status" value="1"/>
</dbReference>
<feature type="domain" description="RsdA/BaiN/AoA(So)-like insert" evidence="5">
    <location>
        <begin position="240"/>
        <end position="386"/>
    </location>
</feature>
<proteinExistence type="predicted"/>
<dbReference type="AlphaFoldDB" id="A0A7Y0AAV7"/>
<name>A0A7Y0AAV7_9BACT</name>
<reference evidence="6 7" key="1">
    <citation type="submission" date="2020-04" db="EMBL/GenBank/DDBJ databases">
        <title>Hymenobacter polaris sp. nov., isolated from Arctic soil.</title>
        <authorList>
            <person name="Dahal R.H."/>
        </authorList>
    </citation>
    <scope>NUCLEOTIDE SEQUENCE [LARGE SCALE GENOMIC DNA]</scope>
    <source>
        <strain evidence="6 7">RP-2-7</strain>
    </source>
</reference>
<evidence type="ECO:0000256" key="2">
    <source>
        <dbReference type="ARBA" id="ARBA00022630"/>
    </source>
</evidence>
<evidence type="ECO:0000313" key="6">
    <source>
        <dbReference type="EMBL" id="NML63725.1"/>
    </source>
</evidence>
<dbReference type="InterPro" id="IPR023166">
    <property type="entry name" value="BaiN-like_dom_sf"/>
</dbReference>
<feature type="domain" description="RsdA/BaiN/AoA(So)-like Rossmann fold-like" evidence="4">
    <location>
        <begin position="50"/>
        <end position="437"/>
    </location>
</feature>
<dbReference type="NCBIfam" id="TIGR03862">
    <property type="entry name" value="flavo_PP4765"/>
    <property type="match status" value="1"/>
</dbReference>
<evidence type="ECO:0000256" key="1">
    <source>
        <dbReference type="ARBA" id="ARBA00001974"/>
    </source>
</evidence>
<dbReference type="InterPro" id="IPR057661">
    <property type="entry name" value="RsdA/BaiN/AoA(So)_Rossmann"/>
</dbReference>
<evidence type="ECO:0000256" key="3">
    <source>
        <dbReference type="ARBA" id="ARBA00022827"/>
    </source>
</evidence>
<dbReference type="NCBIfam" id="TIGR00275">
    <property type="entry name" value="aminoacetone oxidase family FAD-binding enzyme"/>
    <property type="match status" value="1"/>
</dbReference>
<accession>A0A7Y0AAV7</accession>
<organism evidence="6 7">
    <name type="scientific">Hymenobacter polaris</name>
    <dbReference type="NCBI Taxonomy" id="2682546"/>
    <lineage>
        <taxon>Bacteria</taxon>
        <taxon>Pseudomonadati</taxon>
        <taxon>Bacteroidota</taxon>
        <taxon>Cytophagia</taxon>
        <taxon>Cytophagales</taxon>
        <taxon>Hymenobacteraceae</taxon>
        <taxon>Hymenobacter</taxon>
    </lineage>
</organism>
<evidence type="ECO:0000259" key="4">
    <source>
        <dbReference type="Pfam" id="PF03486"/>
    </source>
</evidence>
<dbReference type="InterPro" id="IPR022460">
    <property type="entry name" value="Flavoprotein_PP4765"/>
</dbReference>